<comment type="similarity">
    <text evidence="6">Belongs to the FPP/GGPP synthase family.</text>
</comment>
<dbReference type="GO" id="GO:0004161">
    <property type="term" value="F:dimethylallyltranstransferase activity"/>
    <property type="evidence" value="ECO:0007669"/>
    <property type="project" value="TreeGrafter"/>
</dbReference>
<accession>A0A9N9XJ28</accession>
<evidence type="ECO:0008006" key="9">
    <source>
        <dbReference type="Google" id="ProtNLM"/>
    </source>
</evidence>
<dbReference type="InterPro" id="IPR000092">
    <property type="entry name" value="Polyprenyl_synt"/>
</dbReference>
<keyword evidence="3" id="KW-0479">Metal-binding</keyword>
<dbReference type="EMBL" id="OU900094">
    <property type="protein sequence ID" value="CAG9853641.1"/>
    <property type="molecule type" value="Genomic_DNA"/>
</dbReference>
<dbReference type="PANTHER" id="PTHR11525:SF0">
    <property type="entry name" value="FARNESYL PYROPHOSPHATE SYNTHASE"/>
    <property type="match status" value="1"/>
</dbReference>
<comment type="pathway">
    <text evidence="5">Pheromone biosynthesis.</text>
</comment>
<sequence length="377" mass="43893">MLYVLKNYNLNYSIVSKVPLHFRSLCSLLQKKNNRPLVDISVEEGPLRSVYPAIREEIIEEHLVLKGNSELRDRCEKLLDYNTNVETPFLSASLIFLHTYKLLEKPSLLNHENLKKAYILAWCHKLIHSAININDDIIDRSNIRYNKTTWYQLPDVGKDAAIVDAAFLLNGAIFLLQNHLRCLPHQYIMQKHFLRAHAIMNLSNIPELKKIKINEGDKHQLDIKFYSYNVISTAMFLANVTDGYLHEVCEEICNDLSRFIRIEDDVVDLYDSEGNIRKTSCTDISLGRPSWLTMEAYKKGSAVQKKILEENFGKNNEESTEKIYSIFEDLQLLDVYKKLSDEFYEQEIYKIQKKLPKSKMQDALLDLLTLVVNHKCM</sequence>
<dbReference type="Proteomes" id="UP001153712">
    <property type="component" value="Chromosome 1"/>
</dbReference>
<comment type="cofactor">
    <cofactor evidence="1">
        <name>Mg(2+)</name>
        <dbReference type="ChEBI" id="CHEBI:18420"/>
    </cofactor>
</comment>
<keyword evidence="2 6" id="KW-0808">Transferase</keyword>
<evidence type="ECO:0000313" key="8">
    <source>
        <dbReference type="Proteomes" id="UP001153712"/>
    </source>
</evidence>
<dbReference type="GO" id="GO:0042811">
    <property type="term" value="P:pheromone biosynthetic process"/>
    <property type="evidence" value="ECO:0007669"/>
    <property type="project" value="UniProtKB-ARBA"/>
</dbReference>
<dbReference type="SUPFAM" id="SSF48576">
    <property type="entry name" value="Terpenoid synthases"/>
    <property type="match status" value="1"/>
</dbReference>
<dbReference type="GO" id="GO:0005737">
    <property type="term" value="C:cytoplasm"/>
    <property type="evidence" value="ECO:0007669"/>
    <property type="project" value="TreeGrafter"/>
</dbReference>
<reference evidence="7" key="1">
    <citation type="submission" date="2022-01" db="EMBL/GenBank/DDBJ databases">
        <authorList>
            <person name="King R."/>
        </authorList>
    </citation>
    <scope>NUCLEOTIDE SEQUENCE</scope>
</reference>
<dbReference type="AlphaFoldDB" id="A0A9N9XJ28"/>
<dbReference type="GO" id="GO:0046872">
    <property type="term" value="F:metal ion binding"/>
    <property type="evidence" value="ECO:0007669"/>
    <property type="project" value="UniProtKB-KW"/>
</dbReference>
<dbReference type="GO" id="GO:0004337">
    <property type="term" value="F:(2E,6E)-farnesyl diphosphate synthase activity"/>
    <property type="evidence" value="ECO:0007669"/>
    <property type="project" value="TreeGrafter"/>
</dbReference>
<dbReference type="Gene3D" id="1.10.600.10">
    <property type="entry name" value="Farnesyl Diphosphate Synthase"/>
    <property type="match status" value="1"/>
</dbReference>
<protein>
    <recommendedName>
        <fullName evidence="9">Terpene synthase</fullName>
    </recommendedName>
</protein>
<evidence type="ECO:0000256" key="1">
    <source>
        <dbReference type="ARBA" id="ARBA00001946"/>
    </source>
</evidence>
<keyword evidence="8" id="KW-1185">Reference proteome</keyword>
<dbReference type="InterPro" id="IPR008949">
    <property type="entry name" value="Isoprenoid_synthase_dom_sf"/>
</dbReference>
<dbReference type="Pfam" id="PF00348">
    <property type="entry name" value="polyprenyl_synt"/>
    <property type="match status" value="1"/>
</dbReference>
<evidence type="ECO:0000313" key="7">
    <source>
        <dbReference type="EMBL" id="CAG9853641.1"/>
    </source>
</evidence>
<evidence type="ECO:0000256" key="5">
    <source>
        <dbReference type="ARBA" id="ARBA00033740"/>
    </source>
</evidence>
<dbReference type="InterPro" id="IPR039702">
    <property type="entry name" value="FPS1-like"/>
</dbReference>
<dbReference type="GO" id="GO:0045337">
    <property type="term" value="P:farnesyl diphosphate biosynthetic process"/>
    <property type="evidence" value="ECO:0007669"/>
    <property type="project" value="TreeGrafter"/>
</dbReference>
<organism evidence="7 8">
    <name type="scientific">Phyllotreta striolata</name>
    <name type="common">Striped flea beetle</name>
    <name type="synonym">Crioceris striolata</name>
    <dbReference type="NCBI Taxonomy" id="444603"/>
    <lineage>
        <taxon>Eukaryota</taxon>
        <taxon>Metazoa</taxon>
        <taxon>Ecdysozoa</taxon>
        <taxon>Arthropoda</taxon>
        <taxon>Hexapoda</taxon>
        <taxon>Insecta</taxon>
        <taxon>Pterygota</taxon>
        <taxon>Neoptera</taxon>
        <taxon>Endopterygota</taxon>
        <taxon>Coleoptera</taxon>
        <taxon>Polyphaga</taxon>
        <taxon>Cucujiformia</taxon>
        <taxon>Chrysomeloidea</taxon>
        <taxon>Chrysomelidae</taxon>
        <taxon>Galerucinae</taxon>
        <taxon>Alticini</taxon>
        <taxon>Phyllotreta</taxon>
    </lineage>
</organism>
<gene>
    <name evidence="7" type="ORF">PHYEVI_LOCUS114</name>
</gene>
<proteinExistence type="inferred from homology"/>
<evidence type="ECO:0000256" key="3">
    <source>
        <dbReference type="ARBA" id="ARBA00022723"/>
    </source>
</evidence>
<evidence type="ECO:0000256" key="4">
    <source>
        <dbReference type="ARBA" id="ARBA00022842"/>
    </source>
</evidence>
<keyword evidence="4" id="KW-0460">Magnesium</keyword>
<name>A0A9N9XJ28_PHYSR</name>
<evidence type="ECO:0000256" key="6">
    <source>
        <dbReference type="RuleBase" id="RU004466"/>
    </source>
</evidence>
<dbReference type="OrthoDB" id="6742480at2759"/>
<evidence type="ECO:0000256" key="2">
    <source>
        <dbReference type="ARBA" id="ARBA00022679"/>
    </source>
</evidence>
<dbReference type="PANTHER" id="PTHR11525">
    <property type="entry name" value="FARNESYL-PYROPHOSPHATE SYNTHETASE"/>
    <property type="match status" value="1"/>
</dbReference>